<evidence type="ECO:0000313" key="3">
    <source>
        <dbReference type="Proteomes" id="UP000239089"/>
    </source>
</evidence>
<dbReference type="AlphaFoldDB" id="A0A2S6MUW8"/>
<dbReference type="PANTHER" id="PTHR41878:SF1">
    <property type="entry name" value="TNPR PROTEIN"/>
    <property type="match status" value="1"/>
</dbReference>
<comment type="caution">
    <text evidence="2">The sequence shown here is derived from an EMBL/GenBank/DDBJ whole genome shotgun (WGS) entry which is preliminary data.</text>
</comment>
<dbReference type="Pfam" id="PF07929">
    <property type="entry name" value="PRiA4_ORF3"/>
    <property type="match status" value="1"/>
</dbReference>
<keyword evidence="3" id="KW-1185">Reference proteome</keyword>
<name>A0A2S6MUW8_9HYPH</name>
<organism evidence="2 3">
    <name type="scientific">Rhodoblastus sphagnicola</name>
    <dbReference type="NCBI Taxonomy" id="333368"/>
    <lineage>
        <taxon>Bacteria</taxon>
        <taxon>Pseudomonadati</taxon>
        <taxon>Pseudomonadota</taxon>
        <taxon>Alphaproteobacteria</taxon>
        <taxon>Hyphomicrobiales</taxon>
        <taxon>Rhodoblastaceae</taxon>
        <taxon>Rhodoblastus</taxon>
    </lineage>
</organism>
<dbReference type="Proteomes" id="UP000239089">
    <property type="component" value="Unassembled WGS sequence"/>
</dbReference>
<gene>
    <name evidence="2" type="ORF">CCR94_23115</name>
</gene>
<dbReference type="PANTHER" id="PTHR41878">
    <property type="entry name" value="LEXA REPRESSOR-RELATED"/>
    <property type="match status" value="1"/>
</dbReference>
<dbReference type="EMBL" id="NHSJ01000136">
    <property type="protein sequence ID" value="PPQ26154.1"/>
    <property type="molecule type" value="Genomic_DNA"/>
</dbReference>
<proteinExistence type="predicted"/>
<evidence type="ECO:0000259" key="1">
    <source>
        <dbReference type="Pfam" id="PF07929"/>
    </source>
</evidence>
<accession>A0A2S6MUW8</accession>
<dbReference type="OrthoDB" id="9816539at2"/>
<evidence type="ECO:0000313" key="2">
    <source>
        <dbReference type="EMBL" id="PPQ26154.1"/>
    </source>
</evidence>
<dbReference type="SUPFAM" id="SSF159941">
    <property type="entry name" value="MM3350-like"/>
    <property type="match status" value="1"/>
</dbReference>
<protein>
    <recommendedName>
        <fullName evidence="1">Plasmid pRiA4b Orf3-like domain-containing protein</fullName>
    </recommendedName>
</protein>
<dbReference type="InterPro" id="IPR012912">
    <property type="entry name" value="Plasmid_pRiA4b_Orf3-like"/>
</dbReference>
<sequence>MPGGAVMQFKFWLLGLSPMIWRRVHVPATFTLRQLHGVIQIAMGWGGFHLFQFRLRAIHYGSWELSARSPDITLESLRLRKGARFAYDYDLIIPWRHEIRLEELLEPVAKRAYPFCVEGHEACPPEDCGGPSGFLARRDAWLSDEGLDDLATVADFIDQVALKGRRDLLKDEALIEKLRDVSERLELRHSWQGQPFSRKAVNARLKSGDHLALMHQRF</sequence>
<dbReference type="Gene3D" id="3.10.290.30">
    <property type="entry name" value="MM3350-like"/>
    <property type="match status" value="1"/>
</dbReference>
<feature type="domain" description="Plasmid pRiA4b Orf3-like" evidence="1">
    <location>
        <begin position="6"/>
        <end position="141"/>
    </location>
</feature>
<dbReference type="InterPro" id="IPR024047">
    <property type="entry name" value="MM3350-like_sf"/>
</dbReference>
<reference evidence="2 3" key="1">
    <citation type="journal article" date="2018" name="Arch. Microbiol.">
        <title>New insights into the metabolic potential of the phototrophic purple bacterium Rhodopila globiformis DSM 161(T) from its draft genome sequence and evidence for a vanadium-dependent nitrogenase.</title>
        <authorList>
            <person name="Imhoff J.F."/>
            <person name="Rahn T."/>
            <person name="Kunzel S."/>
            <person name="Neulinger S.C."/>
        </authorList>
    </citation>
    <scope>NUCLEOTIDE SEQUENCE [LARGE SCALE GENOMIC DNA]</scope>
    <source>
        <strain evidence="2 3">DSM 16996</strain>
    </source>
</reference>